<sequence>MPISGNTQPCALFSSPSQPREMSLSPPSLENLRHGVASLCDLAHHILNSHPTLACDVQDNISDTPTELPSLGRGVTGVDSSSPSITSSDGSLEDFCRFPDLQNNPPIDSVILADDAFWDIGDLHQPVQQDDDLANSRPFILILNLFCRCPVTPPIIIKNPERGLAAGIEILK</sequence>
<dbReference type="Proteomes" id="UP000242791">
    <property type="component" value="Unassembled WGS sequence"/>
</dbReference>
<protein>
    <submittedName>
        <fullName evidence="2">Uncharacterized protein</fullName>
    </submittedName>
</protein>
<gene>
    <name evidence="2" type="ORF">ACJ73_08426</name>
</gene>
<keyword evidence="3" id="KW-1185">Reference proteome</keyword>
<dbReference type="VEuPathDB" id="FungiDB:ACJ73_08426"/>
<dbReference type="OrthoDB" id="4206122at2759"/>
<evidence type="ECO:0000256" key="1">
    <source>
        <dbReference type="SAM" id="MobiDB-lite"/>
    </source>
</evidence>
<feature type="region of interest" description="Disordered" evidence="1">
    <location>
        <begin position="1"/>
        <end position="26"/>
    </location>
</feature>
<proteinExistence type="predicted"/>
<organism evidence="2 3">
    <name type="scientific">Blastomyces percursus</name>
    <dbReference type="NCBI Taxonomy" id="1658174"/>
    <lineage>
        <taxon>Eukaryota</taxon>
        <taxon>Fungi</taxon>
        <taxon>Dikarya</taxon>
        <taxon>Ascomycota</taxon>
        <taxon>Pezizomycotina</taxon>
        <taxon>Eurotiomycetes</taxon>
        <taxon>Eurotiomycetidae</taxon>
        <taxon>Onygenales</taxon>
        <taxon>Ajellomycetaceae</taxon>
        <taxon>Blastomyces</taxon>
    </lineage>
</organism>
<dbReference type="AlphaFoldDB" id="A0A1J9PV25"/>
<dbReference type="EMBL" id="LGTZ01001981">
    <property type="protein sequence ID" value="OJD20240.1"/>
    <property type="molecule type" value="Genomic_DNA"/>
</dbReference>
<name>A0A1J9PV25_9EURO</name>
<dbReference type="STRING" id="1658174.A0A1J9PV25"/>
<comment type="caution">
    <text evidence="2">The sequence shown here is derived from an EMBL/GenBank/DDBJ whole genome shotgun (WGS) entry which is preliminary data.</text>
</comment>
<accession>A0A1J9PV25</accession>
<evidence type="ECO:0000313" key="3">
    <source>
        <dbReference type="Proteomes" id="UP000242791"/>
    </source>
</evidence>
<evidence type="ECO:0000313" key="2">
    <source>
        <dbReference type="EMBL" id="OJD20240.1"/>
    </source>
</evidence>
<reference evidence="2 3" key="1">
    <citation type="submission" date="2015-08" db="EMBL/GenBank/DDBJ databases">
        <title>Emmonsia species relationships and genome sequence.</title>
        <authorList>
            <person name="Cuomo C.A."/>
            <person name="Schwartz I.S."/>
            <person name="Kenyon C."/>
            <person name="De Hoog G.S."/>
            <person name="Govender N.P."/>
            <person name="Botha A."/>
            <person name="Moreno L."/>
            <person name="De Vries M."/>
            <person name="Munoz J.F."/>
            <person name="Stielow J.B."/>
        </authorList>
    </citation>
    <scope>NUCLEOTIDE SEQUENCE [LARGE SCALE GENOMIC DNA]</scope>
    <source>
        <strain evidence="2 3">EI222</strain>
    </source>
</reference>